<evidence type="ECO:0000313" key="3">
    <source>
        <dbReference type="Proteomes" id="UP000094444"/>
    </source>
</evidence>
<gene>
    <name evidence="2" type="ORF">DHEL01_v212215</name>
</gene>
<accession>A0A2P5HGL5</accession>
<feature type="region of interest" description="Disordered" evidence="1">
    <location>
        <begin position="160"/>
        <end position="180"/>
    </location>
</feature>
<sequence length="301" mass="33611">MNHNTVSEPPRQHQLQLVTLPPNEWLCHFIEDDEFWDEKSMLCDFATSIIERGKDIREFSSERDVQPVDFRTCEHLEPPEAYYHLRKNSTTEGLETAMDPPTPDQLDNLLKPIREGASEPASPAKRSGAHVVDYSGNWVHINEAMKAAMSEGKDTLIWKRSLRPKGPDGSESSSTQQLKHFSRLGEGLAVHQKAYPVQGQVRLGREAISRASGGGNLGTEIEGPSQPVFPGGARNPQPCQPQPWQEHQLASATFSCRVEPDEYEFSPLGMGRGSPSKRVVPNRRLPRYVDITATLDTGHAR</sequence>
<dbReference type="AlphaFoldDB" id="A0A2P5HGL5"/>
<dbReference type="EMBL" id="MAVT02002343">
    <property type="protein sequence ID" value="POS69391.1"/>
    <property type="molecule type" value="Genomic_DNA"/>
</dbReference>
<organism evidence="2 3">
    <name type="scientific">Diaporthe helianthi</name>
    <dbReference type="NCBI Taxonomy" id="158607"/>
    <lineage>
        <taxon>Eukaryota</taxon>
        <taxon>Fungi</taxon>
        <taxon>Dikarya</taxon>
        <taxon>Ascomycota</taxon>
        <taxon>Pezizomycotina</taxon>
        <taxon>Sordariomycetes</taxon>
        <taxon>Sordariomycetidae</taxon>
        <taxon>Diaporthales</taxon>
        <taxon>Diaporthaceae</taxon>
        <taxon>Diaporthe</taxon>
    </lineage>
</organism>
<feature type="compositionally biased region" description="Polar residues" evidence="1">
    <location>
        <begin position="170"/>
        <end position="179"/>
    </location>
</feature>
<evidence type="ECO:0000256" key="1">
    <source>
        <dbReference type="SAM" id="MobiDB-lite"/>
    </source>
</evidence>
<proteinExistence type="predicted"/>
<comment type="caution">
    <text evidence="2">The sequence shown here is derived from an EMBL/GenBank/DDBJ whole genome shotgun (WGS) entry which is preliminary data.</text>
</comment>
<name>A0A2P5HGL5_DIAHE</name>
<dbReference type="InParanoid" id="A0A2P5HGL5"/>
<dbReference type="Proteomes" id="UP000094444">
    <property type="component" value="Unassembled WGS sequence"/>
</dbReference>
<protein>
    <submittedName>
        <fullName evidence="2">Uncharacterized protein</fullName>
    </submittedName>
</protein>
<evidence type="ECO:0000313" key="2">
    <source>
        <dbReference type="EMBL" id="POS69391.1"/>
    </source>
</evidence>
<keyword evidence="3" id="KW-1185">Reference proteome</keyword>
<dbReference type="OrthoDB" id="5228302at2759"/>
<reference evidence="2" key="1">
    <citation type="submission" date="2017-09" db="EMBL/GenBank/DDBJ databases">
        <title>Polyketide synthases of a Diaporthe helianthi virulent isolate.</title>
        <authorList>
            <person name="Baroncelli R."/>
        </authorList>
    </citation>
    <scope>NUCLEOTIDE SEQUENCE [LARGE SCALE GENOMIC DNA]</scope>
    <source>
        <strain evidence="2">7/96</strain>
    </source>
</reference>